<keyword evidence="1" id="KW-1133">Transmembrane helix</keyword>
<comment type="caution">
    <text evidence="2">The sequence shown here is derived from an EMBL/GenBank/DDBJ whole genome shotgun (WGS) entry which is preliminary data.</text>
</comment>
<reference evidence="2" key="1">
    <citation type="submission" date="2016-10" db="EMBL/GenBank/DDBJ databases">
        <authorList>
            <person name="Benchimol M."/>
            <person name="Almeida L.G."/>
            <person name="Vasconcelos A.T."/>
            <person name="Perreira-Neves A."/>
            <person name="Rosa I.A."/>
            <person name="Tasca T."/>
            <person name="Bogo M.R."/>
            <person name="de Souza W."/>
        </authorList>
    </citation>
    <scope>NUCLEOTIDE SEQUENCE [LARGE SCALE GENOMIC DNA]</scope>
    <source>
        <strain evidence="2">K</strain>
    </source>
</reference>
<evidence type="ECO:0008006" key="4">
    <source>
        <dbReference type="Google" id="ProtNLM"/>
    </source>
</evidence>
<dbReference type="AlphaFoldDB" id="A0A1J4KBL8"/>
<evidence type="ECO:0000313" key="3">
    <source>
        <dbReference type="Proteomes" id="UP000179807"/>
    </source>
</evidence>
<dbReference type="RefSeq" id="XP_068361755.1">
    <property type="nucleotide sequence ID" value="XM_068502780.1"/>
</dbReference>
<accession>A0A1J4KBL8</accession>
<evidence type="ECO:0000256" key="1">
    <source>
        <dbReference type="SAM" id="Phobius"/>
    </source>
</evidence>
<keyword evidence="3" id="KW-1185">Reference proteome</keyword>
<dbReference type="GeneID" id="94837484"/>
<keyword evidence="1" id="KW-0472">Membrane</keyword>
<keyword evidence="1" id="KW-0812">Transmembrane</keyword>
<dbReference type="EMBL" id="MLAK01000662">
    <property type="protein sequence ID" value="OHT08619.1"/>
    <property type="molecule type" value="Genomic_DNA"/>
</dbReference>
<proteinExistence type="predicted"/>
<dbReference type="OrthoDB" id="409374at2759"/>
<protein>
    <recommendedName>
        <fullName evidence="4">EGF-like domain-containing protein</fullName>
    </recommendedName>
</protein>
<dbReference type="VEuPathDB" id="TrichDB:TRFO_22805"/>
<name>A0A1J4KBL8_9EUKA</name>
<gene>
    <name evidence="2" type="ORF">TRFO_22805</name>
</gene>
<feature type="transmembrane region" description="Helical" evidence="1">
    <location>
        <begin position="567"/>
        <end position="586"/>
    </location>
</feature>
<dbReference type="Proteomes" id="UP000179807">
    <property type="component" value="Unassembled WGS sequence"/>
</dbReference>
<dbReference type="Gene3D" id="2.10.25.10">
    <property type="entry name" value="Laminin"/>
    <property type="match status" value="1"/>
</dbReference>
<organism evidence="2 3">
    <name type="scientific">Tritrichomonas foetus</name>
    <dbReference type="NCBI Taxonomy" id="1144522"/>
    <lineage>
        <taxon>Eukaryota</taxon>
        <taxon>Metamonada</taxon>
        <taxon>Parabasalia</taxon>
        <taxon>Tritrichomonadida</taxon>
        <taxon>Tritrichomonadidae</taxon>
        <taxon>Tritrichomonas</taxon>
    </lineage>
</organism>
<sequence>MNTTINSLFLSHVFSAPIMSKSFLSMKNSYISHGFNCFYYNLNRLKLFRSTFSNFLCTPLIYDMENVFNGIYYERPLNQPQSGDLLKIIDSKFINCKSSLNGGAICYISKLDRVLVYQTQFISCFSHKNGGALFFDTKLTKIHYICASNCTADENGQFLYLTVSRYSNISYITHFQAINCKKSSSSGFLCKNGNHDLSHLNISFNTVKKFGAALNAESTFKFVLKFVNIDENKGETILTLFSTTSILQKVKIGYNEAANAIIFFSQQLTIDHSIFIPNSTYIFLPLKGANGLIENSIFASHQSEQQSIVYKNCNFDAIDHQIIPISLNICENNDHINISSESNSETESTIIIRREKSKHDKKRIFDIEMDEENEEENLFNDEIPQKGNTTLSNQDILNDCPGPNTIRVKGKCKCLKKFPFGDPDIESGCWKCNDQCDDNAVCVSPGKCQCKEGFDGDGVNKCDLPLPVIYEISPKNVNKNGNQNIHVFYEINNNFTYRKVFCKIGSAYSVGTLISVKHVLCYLSRITENDSTAFRVSLSFDNETWSKENIFVFLNDGNLSRRYRIQIVGQVWIFFAIIGVILYWTLKNKNKKEEKKMETLDRSEMESFNLQIPLQELEEIDSD</sequence>
<evidence type="ECO:0000313" key="2">
    <source>
        <dbReference type="EMBL" id="OHT08619.1"/>
    </source>
</evidence>